<organism evidence="6 7">
    <name type="scientific">Terriglobus albidus</name>
    <dbReference type="NCBI Taxonomy" id="1592106"/>
    <lineage>
        <taxon>Bacteria</taxon>
        <taxon>Pseudomonadati</taxon>
        <taxon>Acidobacteriota</taxon>
        <taxon>Terriglobia</taxon>
        <taxon>Terriglobales</taxon>
        <taxon>Acidobacteriaceae</taxon>
        <taxon>Terriglobus</taxon>
    </lineage>
</organism>
<evidence type="ECO:0000256" key="1">
    <source>
        <dbReference type="ARBA" id="ARBA00022670"/>
    </source>
</evidence>
<evidence type="ECO:0000313" key="6">
    <source>
        <dbReference type="EMBL" id="QEE30962.1"/>
    </source>
</evidence>
<proteinExistence type="predicted"/>
<dbReference type="SUPFAM" id="SSF53187">
    <property type="entry name" value="Zn-dependent exopeptidases"/>
    <property type="match status" value="1"/>
</dbReference>
<dbReference type="Pfam" id="PF07687">
    <property type="entry name" value="M20_dimer"/>
    <property type="match status" value="1"/>
</dbReference>
<dbReference type="KEGG" id="talb:FTW19_24950"/>
<keyword evidence="2" id="KW-0479">Metal-binding</keyword>
<dbReference type="RefSeq" id="WP_147650256.1">
    <property type="nucleotide sequence ID" value="NZ_CP042806.1"/>
</dbReference>
<dbReference type="EMBL" id="CP042806">
    <property type="protein sequence ID" value="QEE30962.1"/>
    <property type="molecule type" value="Genomic_DNA"/>
</dbReference>
<dbReference type="PANTHER" id="PTHR43270">
    <property type="entry name" value="BETA-ALA-HIS DIPEPTIDASE"/>
    <property type="match status" value="1"/>
</dbReference>
<feature type="domain" description="Peptidase M20 dimerisation" evidence="5">
    <location>
        <begin position="233"/>
        <end position="382"/>
    </location>
</feature>
<dbReference type="AlphaFoldDB" id="A0A5B9EFV6"/>
<dbReference type="OrthoDB" id="9761532at2"/>
<dbReference type="InterPro" id="IPR051458">
    <property type="entry name" value="Cyt/Met_Dipeptidase"/>
</dbReference>
<keyword evidence="7" id="KW-1185">Reference proteome</keyword>
<dbReference type="Gene3D" id="3.40.630.10">
    <property type="entry name" value="Zn peptidases"/>
    <property type="match status" value="1"/>
</dbReference>
<feature type="signal peptide" evidence="4">
    <location>
        <begin position="1"/>
        <end position="21"/>
    </location>
</feature>
<feature type="chain" id="PRO_5023143272" evidence="4">
    <location>
        <begin position="22"/>
        <end position="503"/>
    </location>
</feature>
<protein>
    <submittedName>
        <fullName evidence="6">M20/M25/M40 family metallo-hydrolase</fullName>
    </submittedName>
</protein>
<dbReference type="GO" id="GO:0006508">
    <property type="term" value="P:proteolysis"/>
    <property type="evidence" value="ECO:0007669"/>
    <property type="project" value="UniProtKB-KW"/>
</dbReference>
<keyword evidence="4" id="KW-0732">Signal</keyword>
<dbReference type="InterPro" id="IPR002933">
    <property type="entry name" value="Peptidase_M20"/>
</dbReference>
<dbReference type="PANTHER" id="PTHR43270:SF8">
    <property type="entry name" value="DI- AND TRIPEPTIDASE DUG2-RELATED"/>
    <property type="match status" value="1"/>
</dbReference>
<keyword evidence="3 6" id="KW-0378">Hydrolase</keyword>
<evidence type="ECO:0000256" key="2">
    <source>
        <dbReference type="ARBA" id="ARBA00022723"/>
    </source>
</evidence>
<name>A0A5B9EFV6_9BACT</name>
<dbReference type="Gene3D" id="3.30.70.360">
    <property type="match status" value="1"/>
</dbReference>
<keyword evidence="1" id="KW-0645">Protease</keyword>
<evidence type="ECO:0000313" key="7">
    <source>
        <dbReference type="Proteomes" id="UP000321820"/>
    </source>
</evidence>
<gene>
    <name evidence="6" type="ORF">FTW19_24950</name>
</gene>
<evidence type="ECO:0000256" key="4">
    <source>
        <dbReference type="SAM" id="SignalP"/>
    </source>
</evidence>
<dbReference type="Pfam" id="PF01546">
    <property type="entry name" value="Peptidase_M20"/>
    <property type="match status" value="1"/>
</dbReference>
<evidence type="ECO:0000259" key="5">
    <source>
        <dbReference type="Pfam" id="PF07687"/>
    </source>
</evidence>
<dbReference type="GO" id="GO:0046872">
    <property type="term" value="F:metal ion binding"/>
    <property type="evidence" value="ECO:0007669"/>
    <property type="project" value="UniProtKB-KW"/>
</dbReference>
<dbReference type="Proteomes" id="UP000321820">
    <property type="component" value="Chromosome"/>
</dbReference>
<evidence type="ECO:0000256" key="3">
    <source>
        <dbReference type="ARBA" id="ARBA00022801"/>
    </source>
</evidence>
<reference evidence="6 7" key="1">
    <citation type="submission" date="2019-08" db="EMBL/GenBank/DDBJ databases">
        <title>Complete genome sequence of Terriglobus albidus strain ORNL.</title>
        <authorList>
            <person name="Podar M."/>
        </authorList>
    </citation>
    <scope>NUCLEOTIDE SEQUENCE [LARGE SCALE GENOMIC DNA]</scope>
    <source>
        <strain evidence="6 7">ORNL</strain>
    </source>
</reference>
<accession>A0A5B9EFV6</accession>
<dbReference type="GO" id="GO:0008233">
    <property type="term" value="F:peptidase activity"/>
    <property type="evidence" value="ECO:0007669"/>
    <property type="project" value="UniProtKB-KW"/>
</dbReference>
<dbReference type="InterPro" id="IPR011650">
    <property type="entry name" value="Peptidase_M20_dimer"/>
</dbReference>
<sequence length="503" mass="54087">MTSSRILSLLALTCSMVSTLAAQQSEFDKVRTYANAHRHEIVAEYLKLLSLPNIHGDAKALQANADLLAAMMKKRGLDTEIWPTSSGVPMVFGEKRVPGAKRTILFYIHYDGQPVDVKRWAQPDPFVPVVRTDGIEAGGELVTDLSSATFPDAWRIYARAAGDDKAPIEAMLCALDAIGSTQKENVKIFLDGEEEGGGKGLAEVIQKYPEKLRSDLLVILDGPQHPSGPTIYYGARGGASVNVTVYTAKQGMHSGNYGNWMPDANVRLAQLIASMVDSTGKVVIPGFYSDVLPFSTEAKAMIDAVPDQSAQMQRDFGVGSLDGAAHSLQEGLNLPAFSVHTMKGGEVGGVIAANATAEIAMRLVKENRPQVMAERVIDFIRAQGYYIVDKDPDVAMLASHAKVAKVTSRALTATSGGAWRTDPNDPQAVFATNALKAVWGDKVVRIRTLGGSVPASPFIDAFHVPTVGVSIANYDDNQHTDNENIRLGNLFDGMTTLASLMLQ</sequence>